<evidence type="ECO:0000256" key="1">
    <source>
        <dbReference type="ARBA" id="ARBA00022741"/>
    </source>
</evidence>
<dbReference type="RefSeq" id="XP_037137251.1">
    <property type="nucleotide sequence ID" value="XM_037281356.1"/>
</dbReference>
<gene>
    <name evidence="4" type="ORF">HG536_0A03940</name>
</gene>
<dbReference type="InterPro" id="IPR006073">
    <property type="entry name" value="GTP-bd"/>
</dbReference>
<dbReference type="EMBL" id="CP059246">
    <property type="protein sequence ID" value="QLL30576.1"/>
    <property type="molecule type" value="Genomic_DNA"/>
</dbReference>
<dbReference type="Gene3D" id="3.40.50.300">
    <property type="entry name" value="P-loop containing nucleotide triphosphate hydrolases"/>
    <property type="match status" value="1"/>
</dbReference>
<dbReference type="SUPFAM" id="SSF52540">
    <property type="entry name" value="P-loop containing nucleoside triphosphate hydrolases"/>
    <property type="match status" value="1"/>
</dbReference>
<dbReference type="GO" id="GO:0032543">
    <property type="term" value="P:mitochondrial translation"/>
    <property type="evidence" value="ECO:0007669"/>
    <property type="project" value="TreeGrafter"/>
</dbReference>
<dbReference type="KEGG" id="tgb:HG536_0A03940"/>
<feature type="domain" description="CP-type G" evidence="3">
    <location>
        <begin position="22"/>
        <end position="201"/>
    </location>
</feature>
<evidence type="ECO:0000313" key="5">
    <source>
        <dbReference type="Proteomes" id="UP000515788"/>
    </source>
</evidence>
<keyword evidence="1" id="KW-0547">Nucleotide-binding</keyword>
<protein>
    <recommendedName>
        <fullName evidence="3">CP-type G domain-containing protein</fullName>
    </recommendedName>
</protein>
<dbReference type="PROSITE" id="PS51721">
    <property type="entry name" value="G_CP"/>
    <property type="match status" value="1"/>
</dbReference>
<dbReference type="InterPro" id="IPR030378">
    <property type="entry name" value="G_CP_dom"/>
</dbReference>
<dbReference type="GO" id="GO:0042254">
    <property type="term" value="P:ribosome biogenesis"/>
    <property type="evidence" value="ECO:0007669"/>
    <property type="project" value="UniProtKB-ARBA"/>
</dbReference>
<sequence>MKKFIPRFDFPDYNIPRTDFKGHQLKALKKFDSLRPQLNLILELRDVRAPLSTRNVLIDQLIDPRIHQRLVIYTKRDLVADNTHYLLKLSHWQQEIDEDFILIDAKRRQSARHVLDIIKSYKRQLEVRSQGLALPTGYKVLVAGMPNVGKSTLINTLRGAGSKVARTGAEAGVTRSTSETIRIGEPHDNIYLIDTPGIGLPGRLVNERQRMLSLSLCGCVKTNLVDPVVQADYLLYLANLQEPHKHYPGAPTNDVYKLLRRVQPRGAPRDNATAAAVHWLRQSHRGLIYDRELLLDTDSFSLRGYLSRQPQPEPQAKQQSRVTAHDRRLQNVHQLFPKLSGTQ</sequence>
<keyword evidence="5" id="KW-1185">Reference proteome</keyword>
<dbReference type="GO" id="GO:0005739">
    <property type="term" value="C:mitochondrion"/>
    <property type="evidence" value="ECO:0007669"/>
    <property type="project" value="TreeGrafter"/>
</dbReference>
<evidence type="ECO:0000313" key="4">
    <source>
        <dbReference type="EMBL" id="QLL30576.1"/>
    </source>
</evidence>
<dbReference type="GO" id="GO:0003924">
    <property type="term" value="F:GTPase activity"/>
    <property type="evidence" value="ECO:0007669"/>
    <property type="project" value="TreeGrafter"/>
</dbReference>
<dbReference type="CDD" id="cd01856">
    <property type="entry name" value="YlqF"/>
    <property type="match status" value="1"/>
</dbReference>
<dbReference type="InterPro" id="IPR027417">
    <property type="entry name" value="P-loop_NTPase"/>
</dbReference>
<dbReference type="GeneID" id="59323673"/>
<keyword evidence="2" id="KW-0342">GTP-binding</keyword>
<dbReference type="Pfam" id="PF01926">
    <property type="entry name" value="MMR_HSR1"/>
    <property type="match status" value="1"/>
</dbReference>
<organism evidence="4 5">
    <name type="scientific">Torulaspora globosa</name>
    <dbReference type="NCBI Taxonomy" id="48254"/>
    <lineage>
        <taxon>Eukaryota</taxon>
        <taxon>Fungi</taxon>
        <taxon>Dikarya</taxon>
        <taxon>Ascomycota</taxon>
        <taxon>Saccharomycotina</taxon>
        <taxon>Saccharomycetes</taxon>
        <taxon>Saccharomycetales</taxon>
        <taxon>Saccharomycetaceae</taxon>
        <taxon>Torulaspora</taxon>
    </lineage>
</organism>
<dbReference type="AlphaFoldDB" id="A0A7G3ZAP0"/>
<dbReference type="PANTHER" id="PTHR45782:SF4">
    <property type="entry name" value="MITOCHONDRIAL RIBOSOME-ASSOCIATED GTPASE 1"/>
    <property type="match status" value="1"/>
</dbReference>
<dbReference type="GO" id="GO:0005525">
    <property type="term" value="F:GTP binding"/>
    <property type="evidence" value="ECO:0007669"/>
    <property type="project" value="UniProtKB-KW"/>
</dbReference>
<dbReference type="OrthoDB" id="269151at2759"/>
<evidence type="ECO:0000256" key="2">
    <source>
        <dbReference type="ARBA" id="ARBA00023134"/>
    </source>
</evidence>
<dbReference type="PANTHER" id="PTHR45782">
    <property type="entry name" value="MITOCHONDRIAL RIBOSOME-ASSOCIATED GTPASE 1"/>
    <property type="match status" value="1"/>
</dbReference>
<name>A0A7G3ZAP0_9SACH</name>
<accession>A0A7G3ZAP0</accession>
<reference evidence="4 5" key="1">
    <citation type="submission" date="2020-06" db="EMBL/GenBank/DDBJ databases">
        <title>The yeast mating-type switching endonuclease HO is a domesticated member of an unorthodox homing genetic element family.</title>
        <authorList>
            <person name="Coughlan A.Y."/>
            <person name="Lombardi L."/>
            <person name="Braun-Galleani S."/>
            <person name="Martos A.R."/>
            <person name="Galeote V."/>
            <person name="Bigey F."/>
            <person name="Dequin S."/>
            <person name="Byrne K.P."/>
            <person name="Wolfe K.H."/>
        </authorList>
    </citation>
    <scope>NUCLEOTIDE SEQUENCE [LARGE SCALE GENOMIC DNA]</scope>
    <source>
        <strain evidence="4 5">CBS764</strain>
    </source>
</reference>
<evidence type="ECO:0000259" key="3">
    <source>
        <dbReference type="PROSITE" id="PS51721"/>
    </source>
</evidence>
<dbReference type="Proteomes" id="UP000515788">
    <property type="component" value="Chromosome 1"/>
</dbReference>
<proteinExistence type="predicted"/>